<evidence type="ECO:0000313" key="7">
    <source>
        <dbReference type="Proteomes" id="UP000002051"/>
    </source>
</evidence>
<dbReference type="GO" id="GO:0050636">
    <property type="term" value="F:vinorine synthase activity"/>
    <property type="evidence" value="ECO:0007669"/>
    <property type="project" value="UniProtKB-EC"/>
</dbReference>
<organism evidence="4 7">
    <name type="scientific">Medicago truncatula</name>
    <name type="common">Barrel medic</name>
    <name type="synonym">Medicago tribuloides</name>
    <dbReference type="NCBI Taxonomy" id="3880"/>
    <lineage>
        <taxon>Eukaryota</taxon>
        <taxon>Viridiplantae</taxon>
        <taxon>Streptophyta</taxon>
        <taxon>Embryophyta</taxon>
        <taxon>Tracheophyta</taxon>
        <taxon>Spermatophyta</taxon>
        <taxon>Magnoliopsida</taxon>
        <taxon>eudicotyledons</taxon>
        <taxon>Gunneridae</taxon>
        <taxon>Pentapetalae</taxon>
        <taxon>rosids</taxon>
        <taxon>fabids</taxon>
        <taxon>Fabales</taxon>
        <taxon>Fabaceae</taxon>
        <taxon>Papilionoideae</taxon>
        <taxon>50 kb inversion clade</taxon>
        <taxon>NPAAA clade</taxon>
        <taxon>Hologalegina</taxon>
        <taxon>IRL clade</taxon>
        <taxon>Trifolieae</taxon>
        <taxon>Medicago</taxon>
    </lineage>
</organism>
<keyword evidence="3 5" id="KW-0012">Acyltransferase</keyword>
<dbReference type="EC" id="2.3.1.160" evidence="5"/>
<proteinExistence type="inferred from homology"/>
<evidence type="ECO:0000313" key="4">
    <source>
        <dbReference type="EMBL" id="AES72092.2"/>
    </source>
</evidence>
<dbReference type="ExpressionAtlas" id="G7J2I5">
    <property type="expression patterns" value="differential"/>
</dbReference>
<dbReference type="Proteomes" id="UP000002051">
    <property type="component" value="Chromosome 3"/>
</dbReference>
<dbReference type="Proteomes" id="UP000265566">
    <property type="component" value="Chromosome 3"/>
</dbReference>
<evidence type="ECO:0000256" key="2">
    <source>
        <dbReference type="ARBA" id="ARBA00022679"/>
    </source>
</evidence>
<dbReference type="Pfam" id="PF02458">
    <property type="entry name" value="Transferase"/>
    <property type="match status" value="1"/>
</dbReference>
<dbReference type="EMBL" id="CM001219">
    <property type="protein sequence ID" value="AES72092.2"/>
    <property type="molecule type" value="Genomic_DNA"/>
</dbReference>
<dbReference type="Gene3D" id="3.30.559.10">
    <property type="entry name" value="Chloramphenicol acetyltransferase-like domain"/>
    <property type="match status" value="2"/>
</dbReference>
<reference evidence="6" key="3">
    <citation type="submission" date="2015-04" db="UniProtKB">
        <authorList>
            <consortium name="EnsemblPlants"/>
        </authorList>
    </citation>
    <scope>IDENTIFICATION</scope>
    <source>
        <strain evidence="6">cv. Jemalong A17</strain>
    </source>
</reference>
<dbReference type="InterPro" id="IPR023213">
    <property type="entry name" value="CAT-like_dom_sf"/>
</dbReference>
<dbReference type="AlphaFoldDB" id="G7J2I5"/>
<dbReference type="eggNOG" id="ENOG502QSKU">
    <property type="taxonomic scope" value="Eukaryota"/>
</dbReference>
<dbReference type="PANTHER" id="PTHR31623">
    <property type="entry name" value="F21J9.9"/>
    <property type="match status" value="1"/>
</dbReference>
<comment type="similarity">
    <text evidence="1">Belongs to the plant acyltransferase family.</text>
</comment>
<dbReference type="HOGENOM" id="CLU_014546_0_0_1"/>
<accession>A0A0C3VL45</accession>
<reference evidence="4 7" key="2">
    <citation type="journal article" date="2014" name="BMC Genomics">
        <title>An improved genome release (version Mt4.0) for the model legume Medicago truncatula.</title>
        <authorList>
            <person name="Tang H."/>
            <person name="Krishnakumar V."/>
            <person name="Bidwell S."/>
            <person name="Rosen B."/>
            <person name="Chan A."/>
            <person name="Zhou S."/>
            <person name="Gentzbittel L."/>
            <person name="Childs K.L."/>
            <person name="Yandell M."/>
            <person name="Gundlach H."/>
            <person name="Mayer K.F."/>
            <person name="Schwartz D.C."/>
            <person name="Town C.D."/>
        </authorList>
    </citation>
    <scope>GENOME REANNOTATION</scope>
    <source>
        <strain evidence="4">A17</strain>
        <strain evidence="6 7">cv. Jemalong A17</strain>
    </source>
</reference>
<gene>
    <name evidence="4" type="ordered locus">MTR_3g086020</name>
    <name evidence="5" type="ORF">MtrunA17_Chr3g0123061</name>
</gene>
<evidence type="ECO:0000256" key="1">
    <source>
        <dbReference type="ARBA" id="ARBA00009861"/>
    </source>
</evidence>
<evidence type="ECO:0000256" key="3">
    <source>
        <dbReference type="ARBA" id="ARBA00023315"/>
    </source>
</evidence>
<dbReference type="EMBL" id="PSQE01000003">
    <property type="protein sequence ID" value="RHN69289.1"/>
    <property type="molecule type" value="Genomic_DNA"/>
</dbReference>
<sequence length="416" mass="47429">MKLEVEIISKEIIKPSSPTPSHLRHYQLSFLDQIAPMVYNPIVLFYSHNDALNTATISNTLKKSLSKILTHFYPLAGRMNNKNFIDCNDEGIPYIETKITNYNLKDIIQNPIPNELNRLIPFQLDDITNIAFGIQLNFFSCGGIAIGACLSHQIADGLSFFNFLNSWANITRKLIFPKPIFDSSKLFPPKNISGFDPRSGIAKENIVCKIFVFNADVVENLRAKYINFNPTRVEALSAFIWSRYVDVIYNDGVQRNYGVVHAVNLRQKMEPPLPLESFGNYLRFTITIPKMNSGEECYGLAKQVRDEIKKIDKEYVKKVQEGKEHLEFLKESFDRVIVKEELVVFNFTSLCRFPLYDADFGWGKPIWVGSTALNFKNLVVFVDCKDGGGIEAYVSLKVEDMVKFEADLELLACVNK</sequence>
<dbReference type="STRING" id="3880.G7J2I5"/>
<dbReference type="EnsemblPlants" id="AES72092">
    <property type="protein sequence ID" value="AES72092"/>
    <property type="gene ID" value="MTR_3g086020"/>
</dbReference>
<dbReference type="Gramene" id="rna17736">
    <property type="protein sequence ID" value="RHN69289.1"/>
    <property type="gene ID" value="gene17736"/>
</dbReference>
<keyword evidence="2 5" id="KW-0808">Transferase</keyword>
<keyword evidence="7" id="KW-1185">Reference proteome</keyword>
<reference evidence="5" key="4">
    <citation type="journal article" date="2018" name="Nat. Plants">
        <title>Whole-genome landscape of Medicago truncatula symbiotic genes.</title>
        <authorList>
            <person name="Pecrix Y."/>
            <person name="Gamas P."/>
            <person name="Carrere S."/>
        </authorList>
    </citation>
    <scope>NUCLEOTIDE SEQUENCE</scope>
    <source>
        <tissue evidence="5">Leaves</tissue>
    </source>
</reference>
<evidence type="ECO:0000313" key="6">
    <source>
        <dbReference type="EnsemblPlants" id="AES72092"/>
    </source>
</evidence>
<dbReference type="PaxDb" id="3880-AES72092"/>
<evidence type="ECO:0000313" key="5">
    <source>
        <dbReference type="EMBL" id="RHN69289.1"/>
    </source>
</evidence>
<reference evidence="4 7" key="1">
    <citation type="journal article" date="2011" name="Nature">
        <title>The Medicago genome provides insight into the evolution of rhizobial symbioses.</title>
        <authorList>
            <person name="Young N.D."/>
            <person name="Debelle F."/>
            <person name="Oldroyd G.E."/>
            <person name="Geurts R."/>
            <person name="Cannon S.B."/>
            <person name="Udvardi M.K."/>
            <person name="Benedito V.A."/>
            <person name="Mayer K.F."/>
            <person name="Gouzy J."/>
            <person name="Schoof H."/>
            <person name="Van de Peer Y."/>
            <person name="Proost S."/>
            <person name="Cook D.R."/>
            <person name="Meyers B.C."/>
            <person name="Spannagl M."/>
            <person name="Cheung F."/>
            <person name="De Mita S."/>
            <person name="Krishnakumar V."/>
            <person name="Gundlach H."/>
            <person name="Zhou S."/>
            <person name="Mudge J."/>
            <person name="Bharti A.K."/>
            <person name="Murray J.D."/>
            <person name="Naoumkina M.A."/>
            <person name="Rosen B."/>
            <person name="Silverstein K.A."/>
            <person name="Tang H."/>
            <person name="Rombauts S."/>
            <person name="Zhao P.X."/>
            <person name="Zhou P."/>
            <person name="Barbe V."/>
            <person name="Bardou P."/>
            <person name="Bechner M."/>
            <person name="Bellec A."/>
            <person name="Berger A."/>
            <person name="Berges H."/>
            <person name="Bidwell S."/>
            <person name="Bisseling T."/>
            <person name="Choisne N."/>
            <person name="Couloux A."/>
            <person name="Denny R."/>
            <person name="Deshpande S."/>
            <person name="Dai X."/>
            <person name="Doyle J.J."/>
            <person name="Dudez A.M."/>
            <person name="Farmer A.D."/>
            <person name="Fouteau S."/>
            <person name="Franken C."/>
            <person name="Gibelin C."/>
            <person name="Gish J."/>
            <person name="Goldstein S."/>
            <person name="Gonzalez A.J."/>
            <person name="Green P.J."/>
            <person name="Hallab A."/>
            <person name="Hartog M."/>
            <person name="Hua A."/>
            <person name="Humphray S.J."/>
            <person name="Jeong D.H."/>
            <person name="Jing Y."/>
            <person name="Jocker A."/>
            <person name="Kenton S.M."/>
            <person name="Kim D.J."/>
            <person name="Klee K."/>
            <person name="Lai H."/>
            <person name="Lang C."/>
            <person name="Lin S."/>
            <person name="Macmil S.L."/>
            <person name="Magdelenat G."/>
            <person name="Matthews L."/>
            <person name="McCorrison J."/>
            <person name="Monaghan E.L."/>
            <person name="Mun J.H."/>
            <person name="Najar F.Z."/>
            <person name="Nicholson C."/>
            <person name="Noirot C."/>
            <person name="O'Bleness M."/>
            <person name="Paule C.R."/>
            <person name="Poulain J."/>
            <person name="Prion F."/>
            <person name="Qin B."/>
            <person name="Qu C."/>
            <person name="Retzel E.F."/>
            <person name="Riddle C."/>
            <person name="Sallet E."/>
            <person name="Samain S."/>
            <person name="Samson N."/>
            <person name="Sanders I."/>
            <person name="Saurat O."/>
            <person name="Scarpelli C."/>
            <person name="Schiex T."/>
            <person name="Segurens B."/>
            <person name="Severin A.J."/>
            <person name="Sherrier D.J."/>
            <person name="Shi R."/>
            <person name="Sims S."/>
            <person name="Singer S.R."/>
            <person name="Sinharoy S."/>
            <person name="Sterck L."/>
            <person name="Viollet A."/>
            <person name="Wang B.B."/>
            <person name="Wang K."/>
            <person name="Wang M."/>
            <person name="Wang X."/>
            <person name="Warfsmann J."/>
            <person name="Weissenbach J."/>
            <person name="White D.D."/>
            <person name="White J.D."/>
            <person name="Wiley G.B."/>
            <person name="Wincker P."/>
            <person name="Xing Y."/>
            <person name="Yang L."/>
            <person name="Yao Z."/>
            <person name="Ying F."/>
            <person name="Zhai J."/>
            <person name="Zhou L."/>
            <person name="Zuber A."/>
            <person name="Denarie J."/>
            <person name="Dixon R.A."/>
            <person name="May G.D."/>
            <person name="Schwartz D.C."/>
            <person name="Rogers J."/>
            <person name="Quetier F."/>
            <person name="Town C.D."/>
            <person name="Roe B.A."/>
        </authorList>
    </citation>
    <scope>NUCLEOTIDE SEQUENCE [LARGE SCALE GENOMIC DNA]</scope>
    <source>
        <strain evidence="4">A17</strain>
        <strain evidence="6 7">cv. Jemalong A17</strain>
    </source>
</reference>
<protein>
    <submittedName>
        <fullName evidence="4">Anthranilate N-benzoyltransferase</fullName>
    </submittedName>
    <submittedName>
        <fullName evidence="5">Putative vinorine synthase</fullName>
        <ecNumber evidence="5">2.3.1.160</ecNumber>
    </submittedName>
</protein>
<dbReference type="PANTHER" id="PTHR31623:SF46">
    <property type="entry name" value="VINORINE SYNTHASE-LIKE"/>
    <property type="match status" value="1"/>
</dbReference>
<accession>G7J2I5</accession>
<name>G7J2I5_MEDTR</name>
<dbReference type="OrthoDB" id="671439at2759"/>